<dbReference type="InterPro" id="IPR002509">
    <property type="entry name" value="NODB_dom"/>
</dbReference>
<dbReference type="PANTHER" id="PTHR47561">
    <property type="entry name" value="POLYSACCHARIDE DEACETYLASE FAMILY PROTEIN (AFU_ORTHOLOGUE AFUA_6G05030)"/>
    <property type="match status" value="1"/>
</dbReference>
<dbReference type="Gene3D" id="3.20.20.370">
    <property type="entry name" value="Glycoside hydrolase/deacetylase"/>
    <property type="match status" value="1"/>
</dbReference>
<dbReference type="EMBL" id="LOYH01000061">
    <property type="protein sequence ID" value="KVK80462.1"/>
    <property type="molecule type" value="Genomic_DNA"/>
</dbReference>
<dbReference type="RefSeq" id="WP_059730312.1">
    <property type="nucleotide sequence ID" value="NZ_LOYH01000061.1"/>
</dbReference>
<evidence type="ECO:0000313" key="2">
    <source>
        <dbReference type="EMBL" id="KVK80462.1"/>
    </source>
</evidence>
<protein>
    <recommendedName>
        <fullName evidence="1">NodB homology domain-containing protein</fullName>
    </recommendedName>
</protein>
<proteinExistence type="predicted"/>
<comment type="caution">
    <text evidence="2">The sequence shown here is derived from an EMBL/GenBank/DDBJ whole genome shotgun (WGS) entry which is preliminary data.</text>
</comment>
<name>A0A124SNC4_BURCE</name>
<accession>A0A124SNC4</accession>
<dbReference type="PANTHER" id="PTHR47561:SF1">
    <property type="entry name" value="POLYSACCHARIDE DEACETYLASE FAMILY PROTEIN (AFU_ORTHOLOGUE AFUA_6G05030)"/>
    <property type="match status" value="1"/>
</dbReference>
<sequence length="276" mass="30274">MICITFDNFGSAAGDSLPWPCPADVPPIEWAAYNRIGLELGHPRILKLLENLHIRCTYFAEGYAAILHPDEMRAWHAAGHEIAVHGWKHEHWPDIASREEEDRLVELAVTSIHSVTGERPIGFRPPALAINPWTDDVLAAHGIRYVSQALPVANVMSDAGTPDDGTKAAVVTRLDVLPTEPALIDGAVIHPRFGGIFGALDAAAAYDELYRLAVAHETTRPDEPWVLVVHPFTSGNRAWFGFEDFMRRLAGEFGASRFALAKDVASTTMRASTGIR</sequence>
<evidence type="ECO:0000313" key="3">
    <source>
        <dbReference type="Proteomes" id="UP000069001"/>
    </source>
</evidence>
<feature type="domain" description="NodB homology" evidence="1">
    <location>
        <begin position="42"/>
        <end position="146"/>
    </location>
</feature>
<gene>
    <name evidence="2" type="ORF">WS90_18030</name>
</gene>
<organism evidence="2 3">
    <name type="scientific">Burkholderia cepacia</name>
    <name type="common">Pseudomonas cepacia</name>
    <dbReference type="NCBI Taxonomy" id="292"/>
    <lineage>
        <taxon>Bacteria</taxon>
        <taxon>Pseudomonadati</taxon>
        <taxon>Pseudomonadota</taxon>
        <taxon>Betaproteobacteria</taxon>
        <taxon>Burkholderiales</taxon>
        <taxon>Burkholderiaceae</taxon>
        <taxon>Burkholderia</taxon>
        <taxon>Burkholderia cepacia complex</taxon>
    </lineage>
</organism>
<dbReference type="AlphaFoldDB" id="A0A124SNC4"/>
<dbReference type="SUPFAM" id="SSF88713">
    <property type="entry name" value="Glycoside hydrolase/deacetylase"/>
    <property type="match status" value="1"/>
</dbReference>
<reference evidence="2 3" key="1">
    <citation type="submission" date="2015-11" db="EMBL/GenBank/DDBJ databases">
        <title>Expanding the genomic diversity of Burkholderia species for the development of highly accurate diagnostics.</title>
        <authorList>
            <person name="Sahl J."/>
            <person name="Keim P."/>
            <person name="Wagner D."/>
        </authorList>
    </citation>
    <scope>NUCLEOTIDE SEQUENCE [LARGE SCALE GENOMIC DNA]</scope>
    <source>
        <strain evidence="2 3">MSMB1302</strain>
    </source>
</reference>
<dbReference type="Proteomes" id="UP000069001">
    <property type="component" value="Unassembled WGS sequence"/>
</dbReference>
<evidence type="ECO:0000259" key="1">
    <source>
        <dbReference type="Pfam" id="PF01522"/>
    </source>
</evidence>
<dbReference type="GO" id="GO:0005975">
    <property type="term" value="P:carbohydrate metabolic process"/>
    <property type="evidence" value="ECO:0007669"/>
    <property type="project" value="InterPro"/>
</dbReference>
<dbReference type="Pfam" id="PF01522">
    <property type="entry name" value="Polysacc_deac_1"/>
    <property type="match status" value="1"/>
</dbReference>
<dbReference type="InterPro" id="IPR011330">
    <property type="entry name" value="Glyco_hydro/deAcase_b/a-brl"/>
</dbReference>
<dbReference type="GO" id="GO:0016810">
    <property type="term" value="F:hydrolase activity, acting on carbon-nitrogen (but not peptide) bonds"/>
    <property type="evidence" value="ECO:0007669"/>
    <property type="project" value="InterPro"/>
</dbReference>